<name>A0A652YMS7_NOCGL</name>
<gene>
    <name evidence="1" type="ORF">FNL38_105326</name>
</gene>
<proteinExistence type="predicted"/>
<dbReference type="AlphaFoldDB" id="A0A652YMS7"/>
<organism evidence="1">
    <name type="scientific">Nocardia globerula</name>
    <dbReference type="NCBI Taxonomy" id="1818"/>
    <lineage>
        <taxon>Bacteria</taxon>
        <taxon>Bacillati</taxon>
        <taxon>Actinomycetota</taxon>
        <taxon>Actinomycetes</taxon>
        <taxon>Mycobacteriales</taxon>
        <taxon>Nocardiaceae</taxon>
        <taxon>Nocardia</taxon>
    </lineage>
</organism>
<reference evidence="1" key="1">
    <citation type="submission" date="2019-07" db="EMBL/GenBank/DDBJ databases">
        <title>Genomic Encyclopedia of Type Strains, Phase IV (KMG-IV): sequencing the most valuable type-strain genomes for metagenomic binning, comparative biology and taxonomic classification.</title>
        <authorList>
            <person name="Goeker M."/>
        </authorList>
    </citation>
    <scope>NUCLEOTIDE SEQUENCE</scope>
    <source>
        <strain evidence="1">DSM 44596</strain>
    </source>
</reference>
<dbReference type="EMBL" id="VNIQ01000005">
    <property type="protein sequence ID" value="TYQ03176.1"/>
    <property type="molecule type" value="Genomic_DNA"/>
</dbReference>
<evidence type="ECO:0000313" key="1">
    <source>
        <dbReference type="EMBL" id="TYQ03176.1"/>
    </source>
</evidence>
<accession>A0A652YMS7</accession>
<protein>
    <submittedName>
        <fullName evidence="1">Uncharacterized protein</fullName>
    </submittedName>
</protein>
<sequence length="69" mass="7946">MVFWALEPVLTEEKLCSLAYRPYSIRDVWQPSRQGIQQTLVQISVPMAFPAEQCEEGYRHGACLIDENC</sequence>
<comment type="caution">
    <text evidence="1">The sequence shown here is derived from an EMBL/GenBank/DDBJ whole genome shotgun (WGS) entry which is preliminary data.</text>
</comment>